<keyword evidence="2" id="KW-0808">Transferase</keyword>
<evidence type="ECO:0000256" key="1">
    <source>
        <dbReference type="ARBA" id="ARBA00005005"/>
    </source>
</evidence>
<dbReference type="EMBL" id="CASHTH010000976">
    <property type="protein sequence ID" value="CAI8009594.1"/>
    <property type="molecule type" value="Genomic_DNA"/>
</dbReference>
<dbReference type="PANTHER" id="PTHR22589:SF103">
    <property type="entry name" value="CARNITINE O-ACETYL-TRANSFERASE, ISOFORM A-RELATED"/>
    <property type="match status" value="1"/>
</dbReference>
<dbReference type="InterPro" id="IPR039551">
    <property type="entry name" value="Cho/carn_acyl_trans"/>
</dbReference>
<dbReference type="Proteomes" id="UP001174909">
    <property type="component" value="Unassembled WGS sequence"/>
</dbReference>
<comment type="caution">
    <text evidence="6">The sequence shown here is derived from an EMBL/GenBank/DDBJ whole genome shotgun (WGS) entry which is preliminary data.</text>
</comment>
<dbReference type="InterPro" id="IPR042572">
    <property type="entry name" value="Carn_acyl_trans_N"/>
</dbReference>
<feature type="non-terminal residue" evidence="6">
    <location>
        <position position="1"/>
    </location>
</feature>
<evidence type="ECO:0000313" key="6">
    <source>
        <dbReference type="EMBL" id="CAI8009594.1"/>
    </source>
</evidence>
<dbReference type="InterPro" id="IPR000542">
    <property type="entry name" value="Carn_acyl_trans"/>
</dbReference>
<dbReference type="Gene3D" id="1.10.275.20">
    <property type="entry name" value="Choline/Carnitine o-acyltransferase"/>
    <property type="match status" value="1"/>
</dbReference>
<comment type="pathway">
    <text evidence="1">Lipid metabolism; fatty acid beta-oxidation.</text>
</comment>
<dbReference type="AlphaFoldDB" id="A0AA35W6Y1"/>
<gene>
    <name evidence="6" type="ORF">GBAR_LOCUS6418</name>
</gene>
<evidence type="ECO:0000256" key="4">
    <source>
        <dbReference type="SAM" id="MobiDB-lite"/>
    </source>
</evidence>
<evidence type="ECO:0000256" key="2">
    <source>
        <dbReference type="ARBA" id="ARBA00023315"/>
    </source>
</evidence>
<keyword evidence="2" id="KW-0012">Acyltransferase</keyword>
<evidence type="ECO:0000313" key="7">
    <source>
        <dbReference type="Proteomes" id="UP001174909"/>
    </source>
</evidence>
<dbReference type="GO" id="GO:0016747">
    <property type="term" value="F:acyltransferase activity, transferring groups other than amino-acyl groups"/>
    <property type="evidence" value="ECO:0007669"/>
    <property type="project" value="UniProtKB-ARBA"/>
</dbReference>
<dbReference type="PANTHER" id="PTHR22589">
    <property type="entry name" value="CARNITINE O-ACYLTRANSFERASE"/>
    <property type="match status" value="1"/>
</dbReference>
<keyword evidence="7" id="KW-1185">Reference proteome</keyword>
<feature type="domain" description="Choline/carnitine acyltransferase" evidence="5">
    <location>
        <begin position="46"/>
        <end position="105"/>
    </location>
</feature>
<name>A0AA35W6Y1_GEOBA</name>
<evidence type="ECO:0000256" key="3">
    <source>
        <dbReference type="ARBA" id="ARBA00048999"/>
    </source>
</evidence>
<organism evidence="6 7">
    <name type="scientific">Geodia barretti</name>
    <name type="common">Barrett's horny sponge</name>
    <dbReference type="NCBI Taxonomy" id="519541"/>
    <lineage>
        <taxon>Eukaryota</taxon>
        <taxon>Metazoa</taxon>
        <taxon>Porifera</taxon>
        <taxon>Demospongiae</taxon>
        <taxon>Heteroscleromorpha</taxon>
        <taxon>Tetractinellida</taxon>
        <taxon>Astrophorina</taxon>
        <taxon>Geodiidae</taxon>
        <taxon>Geodia</taxon>
    </lineage>
</organism>
<dbReference type="Pfam" id="PF00755">
    <property type="entry name" value="Carn_acyltransf"/>
    <property type="match status" value="1"/>
</dbReference>
<accession>A0AA35W6Y1</accession>
<proteinExistence type="predicted"/>
<protein>
    <submittedName>
        <fullName evidence="6">Carnitine O-acetyltransferase, mitochondrial</fullName>
    </submittedName>
</protein>
<evidence type="ECO:0000259" key="5">
    <source>
        <dbReference type="Pfam" id="PF00755"/>
    </source>
</evidence>
<sequence length="105" mass="12369">MSQRQSQPRRHGHHGPKLEFPLLPPEWRDRFQRGQMHKFRDQLTKLPVPSLQQTLDKYIASVEPLLTEEELSETKRRVEEFGRPGGIGETLQQKLLERAATRDSW</sequence>
<comment type="catalytic activity">
    <reaction evidence="3">
        <text>4,8-dimethylnonanoyl-CoA + (R)-carnitine = O-4,8-dimethylnonanoyl-(R)-carnitine + CoA</text>
        <dbReference type="Rhea" id="RHEA:44860"/>
        <dbReference type="ChEBI" id="CHEBI:16347"/>
        <dbReference type="ChEBI" id="CHEBI:57287"/>
        <dbReference type="ChEBI" id="CHEBI:77061"/>
        <dbReference type="ChEBI" id="CHEBI:84654"/>
    </reaction>
</comment>
<feature type="region of interest" description="Disordered" evidence="4">
    <location>
        <begin position="1"/>
        <end position="22"/>
    </location>
</feature>
<dbReference type="SUPFAM" id="SSF52777">
    <property type="entry name" value="CoA-dependent acyltransferases"/>
    <property type="match status" value="1"/>
</dbReference>
<reference evidence="6" key="1">
    <citation type="submission" date="2023-03" db="EMBL/GenBank/DDBJ databases">
        <authorList>
            <person name="Steffen K."/>
            <person name="Cardenas P."/>
        </authorList>
    </citation>
    <scope>NUCLEOTIDE SEQUENCE</scope>
</reference>